<accession>A0A8B8GBR0</accession>
<dbReference type="RefSeq" id="XP_025420358.1">
    <property type="nucleotide sequence ID" value="XM_025564573.1"/>
</dbReference>
<reference evidence="2" key="1">
    <citation type="submission" date="2025-08" db="UniProtKB">
        <authorList>
            <consortium name="RefSeq"/>
        </authorList>
    </citation>
    <scope>IDENTIFICATION</scope>
    <source>
        <tissue evidence="2">Whole body</tissue>
    </source>
</reference>
<protein>
    <submittedName>
        <fullName evidence="2">Uncharacterized protein LOC112690539</fullName>
    </submittedName>
</protein>
<proteinExistence type="predicted"/>
<sequence>MSDSKKSTLFGRITRTTHAAHRLPFRFRVPPVSTFPESTFEIGNRYCNRLIEINRCWLDAPHTPCITVTVLQTFHQDSEKPYQHNSTTLTVAEQLTDCRLHFVFVVVHILASKCNIRVPTGHVR</sequence>
<dbReference type="Proteomes" id="UP000694846">
    <property type="component" value="Unplaced"/>
</dbReference>
<gene>
    <name evidence="2" type="primary">LOC112690539</name>
</gene>
<name>A0A8B8GBR0_9HEMI</name>
<dbReference type="AlphaFoldDB" id="A0A8B8GBR0"/>
<evidence type="ECO:0000313" key="1">
    <source>
        <dbReference type="Proteomes" id="UP000694846"/>
    </source>
</evidence>
<evidence type="ECO:0000313" key="2">
    <source>
        <dbReference type="RefSeq" id="XP_025420358.1"/>
    </source>
</evidence>
<keyword evidence="1" id="KW-1185">Reference proteome</keyword>
<dbReference type="GeneID" id="112690539"/>
<organism evidence="1 2">
    <name type="scientific">Sipha flava</name>
    <name type="common">yellow sugarcane aphid</name>
    <dbReference type="NCBI Taxonomy" id="143950"/>
    <lineage>
        <taxon>Eukaryota</taxon>
        <taxon>Metazoa</taxon>
        <taxon>Ecdysozoa</taxon>
        <taxon>Arthropoda</taxon>
        <taxon>Hexapoda</taxon>
        <taxon>Insecta</taxon>
        <taxon>Pterygota</taxon>
        <taxon>Neoptera</taxon>
        <taxon>Paraneoptera</taxon>
        <taxon>Hemiptera</taxon>
        <taxon>Sternorrhyncha</taxon>
        <taxon>Aphidomorpha</taxon>
        <taxon>Aphidoidea</taxon>
        <taxon>Aphididae</taxon>
        <taxon>Sipha</taxon>
    </lineage>
</organism>